<keyword evidence="4" id="KW-1185">Reference proteome</keyword>
<evidence type="ECO:0000256" key="2">
    <source>
        <dbReference type="ARBA" id="ARBA00023186"/>
    </source>
</evidence>
<dbReference type="Proteomes" id="UP000316778">
    <property type="component" value="Unassembled WGS sequence"/>
</dbReference>
<dbReference type="GO" id="GO:0046872">
    <property type="term" value="F:metal ion binding"/>
    <property type="evidence" value="ECO:0007669"/>
    <property type="project" value="TreeGrafter"/>
</dbReference>
<accession>A0A562TGC9</accession>
<name>A0A562TGC9_CHIJA</name>
<dbReference type="InterPro" id="IPR011032">
    <property type="entry name" value="GroES-like_sf"/>
</dbReference>
<comment type="caution">
    <text evidence="3">The sequence shown here is derived from an EMBL/GenBank/DDBJ whole genome shotgun (WGS) entry which is preliminary data.</text>
</comment>
<dbReference type="InterPro" id="IPR020818">
    <property type="entry name" value="Chaperonin_GroES"/>
</dbReference>
<dbReference type="AlphaFoldDB" id="A0A562TGC9"/>
<organism evidence="3 4">
    <name type="scientific">Chitinophaga japonensis</name>
    <name type="common">Flexibacter japonensis</name>
    <dbReference type="NCBI Taxonomy" id="104662"/>
    <lineage>
        <taxon>Bacteria</taxon>
        <taxon>Pseudomonadati</taxon>
        <taxon>Bacteroidota</taxon>
        <taxon>Chitinophagia</taxon>
        <taxon>Chitinophagales</taxon>
        <taxon>Chitinophagaceae</taxon>
        <taxon>Chitinophaga</taxon>
    </lineage>
</organism>
<comment type="similarity">
    <text evidence="1">Belongs to the GroES chaperonin family.</text>
</comment>
<dbReference type="PANTHER" id="PTHR10772:SF58">
    <property type="entry name" value="CO-CHAPERONIN GROES"/>
    <property type="match status" value="1"/>
</dbReference>
<evidence type="ECO:0000256" key="1">
    <source>
        <dbReference type="ARBA" id="ARBA00006975"/>
    </source>
</evidence>
<keyword evidence="2" id="KW-0143">Chaperone</keyword>
<dbReference type="Gene3D" id="2.30.33.40">
    <property type="entry name" value="GroES chaperonin"/>
    <property type="match status" value="1"/>
</dbReference>
<dbReference type="InterPro" id="IPR037124">
    <property type="entry name" value="Chaperonin_GroES_sf"/>
</dbReference>
<protein>
    <submittedName>
        <fullName evidence="3">Co-chaperonin GroES (HSP10)</fullName>
    </submittedName>
</protein>
<dbReference type="EMBL" id="VLLG01000002">
    <property type="protein sequence ID" value="TWI92294.1"/>
    <property type="molecule type" value="Genomic_DNA"/>
</dbReference>
<dbReference type="GO" id="GO:0005524">
    <property type="term" value="F:ATP binding"/>
    <property type="evidence" value="ECO:0007669"/>
    <property type="project" value="InterPro"/>
</dbReference>
<proteinExistence type="inferred from homology"/>
<gene>
    <name evidence="3" type="ORF">LX66_1679</name>
</gene>
<dbReference type="Pfam" id="PF00166">
    <property type="entry name" value="Cpn10"/>
    <property type="match status" value="1"/>
</dbReference>
<dbReference type="SMART" id="SM00883">
    <property type="entry name" value="Cpn10"/>
    <property type="match status" value="1"/>
</dbReference>
<dbReference type="GO" id="GO:0051087">
    <property type="term" value="F:protein-folding chaperone binding"/>
    <property type="evidence" value="ECO:0007669"/>
    <property type="project" value="TreeGrafter"/>
</dbReference>
<dbReference type="CDD" id="cd00320">
    <property type="entry name" value="cpn10"/>
    <property type="match status" value="1"/>
</dbReference>
<dbReference type="SUPFAM" id="SSF50129">
    <property type="entry name" value="GroES-like"/>
    <property type="match status" value="1"/>
</dbReference>
<dbReference type="GO" id="GO:0051082">
    <property type="term" value="F:unfolded protein binding"/>
    <property type="evidence" value="ECO:0007669"/>
    <property type="project" value="TreeGrafter"/>
</dbReference>
<dbReference type="GO" id="GO:0044183">
    <property type="term" value="F:protein folding chaperone"/>
    <property type="evidence" value="ECO:0007669"/>
    <property type="project" value="InterPro"/>
</dbReference>
<evidence type="ECO:0000313" key="3">
    <source>
        <dbReference type="EMBL" id="TWI92294.1"/>
    </source>
</evidence>
<sequence>MYFDVSSPKKELIIMSIHLTPDNKLKKLIVVGDRVLIKPTKPNERTDSGLYLPPGVQEREKVQQGYVIKTGPGYAIPIPAEETEAWKPEEEKVKYIPLQAREGDLAIFLLSGSTEIVYQGEKYFIVPQGAILMLEREEEL</sequence>
<dbReference type="PANTHER" id="PTHR10772">
    <property type="entry name" value="10 KDA HEAT SHOCK PROTEIN"/>
    <property type="match status" value="1"/>
</dbReference>
<evidence type="ECO:0000313" key="4">
    <source>
        <dbReference type="Proteomes" id="UP000316778"/>
    </source>
</evidence>
<reference evidence="3 4" key="1">
    <citation type="journal article" date="2013" name="Stand. Genomic Sci.">
        <title>Genomic Encyclopedia of Type Strains, Phase I: The one thousand microbial genomes (KMG-I) project.</title>
        <authorList>
            <person name="Kyrpides N.C."/>
            <person name="Woyke T."/>
            <person name="Eisen J.A."/>
            <person name="Garrity G."/>
            <person name="Lilburn T.G."/>
            <person name="Beck B.J."/>
            <person name="Whitman W.B."/>
            <person name="Hugenholtz P."/>
            <person name="Klenk H.P."/>
        </authorList>
    </citation>
    <scope>NUCLEOTIDE SEQUENCE [LARGE SCALE GENOMIC DNA]</scope>
    <source>
        <strain evidence="3 4">DSM 13484</strain>
    </source>
</reference>